<keyword evidence="4" id="KW-1185">Reference proteome</keyword>
<comment type="caution">
    <text evidence="3">The sequence shown here is derived from an EMBL/GenBank/DDBJ whole genome shotgun (WGS) entry which is preliminary data.</text>
</comment>
<dbReference type="RefSeq" id="WP_241294944.1">
    <property type="nucleotide sequence ID" value="NZ_JAKZGR010000008.1"/>
</dbReference>
<dbReference type="EMBL" id="JBHSAV010000094">
    <property type="protein sequence ID" value="MFC3978406.1"/>
    <property type="molecule type" value="Genomic_DNA"/>
</dbReference>
<protein>
    <submittedName>
        <fullName evidence="3">Uncharacterized protein</fullName>
    </submittedName>
</protein>
<reference evidence="4" key="1">
    <citation type="journal article" date="2019" name="Int. J. Syst. Evol. Microbiol.">
        <title>The Global Catalogue of Microorganisms (GCM) 10K type strain sequencing project: providing services to taxonomists for standard genome sequencing and annotation.</title>
        <authorList>
            <consortium name="The Broad Institute Genomics Platform"/>
            <consortium name="The Broad Institute Genome Sequencing Center for Infectious Disease"/>
            <person name="Wu L."/>
            <person name="Ma J."/>
        </authorList>
    </citation>
    <scope>NUCLEOTIDE SEQUENCE [LARGE SCALE GENOMIC DNA]</scope>
    <source>
        <strain evidence="4">CECT 8551</strain>
    </source>
</reference>
<evidence type="ECO:0000256" key="1">
    <source>
        <dbReference type="SAM" id="MobiDB-lite"/>
    </source>
</evidence>
<keyword evidence="2" id="KW-0732">Signal</keyword>
<feature type="chain" id="PRO_5045337567" evidence="2">
    <location>
        <begin position="19"/>
        <end position="210"/>
    </location>
</feature>
<proteinExistence type="predicted"/>
<sequence>MKNLIYLLLMFWTVTVYAQEATFVPTNQKIQVSSKDGDYEQILKQIAEEIPQLSMSESMLGKRSGRDMDVKIVYTISEKGKTIYKSEALPARISTKSNNLVLFNNGLEESMINTWEKQGFIRRQVGRIEDPDAQTGTLPIPPKAGSGKTIPNQGEKSGGLSQPVGKVEKQGFIRRQVGRIPKTSYEINVQVQVPGQKGNSQPASFIVNII</sequence>
<evidence type="ECO:0000256" key="2">
    <source>
        <dbReference type="SAM" id="SignalP"/>
    </source>
</evidence>
<evidence type="ECO:0000313" key="4">
    <source>
        <dbReference type="Proteomes" id="UP001595766"/>
    </source>
</evidence>
<evidence type="ECO:0000313" key="3">
    <source>
        <dbReference type="EMBL" id="MFC3978406.1"/>
    </source>
</evidence>
<feature type="signal peptide" evidence="2">
    <location>
        <begin position="1"/>
        <end position="18"/>
    </location>
</feature>
<dbReference type="Proteomes" id="UP001595766">
    <property type="component" value="Unassembled WGS sequence"/>
</dbReference>
<organism evidence="3 4">
    <name type="scientific">Belliella kenyensis</name>
    <dbReference type="NCBI Taxonomy" id="1472724"/>
    <lineage>
        <taxon>Bacteria</taxon>
        <taxon>Pseudomonadati</taxon>
        <taxon>Bacteroidota</taxon>
        <taxon>Cytophagia</taxon>
        <taxon>Cytophagales</taxon>
        <taxon>Cyclobacteriaceae</taxon>
        <taxon>Belliella</taxon>
    </lineage>
</organism>
<name>A0ABV8EQ11_9BACT</name>
<gene>
    <name evidence="3" type="ORF">ACFOUP_18630</name>
</gene>
<accession>A0ABV8EQ11</accession>
<feature type="region of interest" description="Disordered" evidence="1">
    <location>
        <begin position="132"/>
        <end position="165"/>
    </location>
</feature>